<evidence type="ECO:0000256" key="1">
    <source>
        <dbReference type="SAM" id="Coils"/>
    </source>
</evidence>
<name>A0ABM5TPJ4_9ACTN</name>
<dbReference type="EMBL" id="CP011497">
    <property type="protein sequence ID" value="AKJ12840.1"/>
    <property type="molecule type" value="Genomic_DNA"/>
</dbReference>
<sequence length="187" mass="20811">MDGALWGALGALLGAGLTALGGYLGPLRVARVAAEERAEERRRQRGEEEVTRLIALRAAYRDWHDYLYEVVDAKAHGRLRESAAEVEDRIEELRKATQAATDAVMRDGWWVGSYDPHTRGASRRVLQYVDGSLSAADDDGGPYAATEVDRLYSLRAQLNEHIMLRLSELVGGREQRLALYQANYPPS</sequence>
<proteinExistence type="predicted"/>
<dbReference type="Proteomes" id="UP000035366">
    <property type="component" value="Chromosome"/>
</dbReference>
<evidence type="ECO:0000313" key="3">
    <source>
        <dbReference type="Proteomes" id="UP000035366"/>
    </source>
</evidence>
<keyword evidence="3" id="KW-1185">Reference proteome</keyword>
<accession>A0ABM5TPJ4</accession>
<reference evidence="2 3" key="1">
    <citation type="journal article" date="2015" name="ISME J.">
        <title>Draft Genome Sequence of Streptomyces incarnatus NRRL8089, which Produces the Nucleoside Antibiotic Sinefungin.</title>
        <authorList>
            <person name="Oshima K."/>
            <person name="Hattori M."/>
            <person name="Shimizu H."/>
            <person name="Fukuda K."/>
            <person name="Nemoto M."/>
            <person name="Inagaki K."/>
            <person name="Tamura T."/>
        </authorList>
    </citation>
    <scope>NUCLEOTIDE SEQUENCE [LARGE SCALE GENOMIC DNA]</scope>
    <source>
        <strain evidence="2 3">NRRL 8089</strain>
    </source>
</reference>
<gene>
    <name evidence="2" type="ORF">ABB07_23235</name>
</gene>
<evidence type="ECO:0000313" key="2">
    <source>
        <dbReference type="EMBL" id="AKJ12840.1"/>
    </source>
</evidence>
<keyword evidence="1" id="KW-0175">Coiled coil</keyword>
<protein>
    <recommendedName>
        <fullName evidence="4">Secreted protein</fullName>
    </recommendedName>
</protein>
<dbReference type="RefSeq" id="WP_208900570.1">
    <property type="nucleotide sequence ID" value="NZ_CP011497.1"/>
</dbReference>
<feature type="coiled-coil region" evidence="1">
    <location>
        <begin position="76"/>
        <end position="103"/>
    </location>
</feature>
<organism evidence="2 3">
    <name type="scientific">Streptomyces incarnatus</name>
    <dbReference type="NCBI Taxonomy" id="665007"/>
    <lineage>
        <taxon>Bacteria</taxon>
        <taxon>Bacillati</taxon>
        <taxon>Actinomycetota</taxon>
        <taxon>Actinomycetes</taxon>
        <taxon>Kitasatosporales</taxon>
        <taxon>Streptomycetaceae</taxon>
        <taxon>Streptomyces</taxon>
    </lineage>
</organism>
<evidence type="ECO:0008006" key="4">
    <source>
        <dbReference type="Google" id="ProtNLM"/>
    </source>
</evidence>